<dbReference type="HOGENOM" id="CLU_3418758_0_0_0"/>
<evidence type="ECO:0000313" key="3">
    <source>
        <dbReference type="Proteomes" id="UP000004358"/>
    </source>
</evidence>
<protein>
    <submittedName>
        <fullName evidence="2">Uncharacterized protein</fullName>
    </submittedName>
</protein>
<sequence length="25" mass="2848">MQLIGPDSSEPVKKQHHQLPSCPYQ</sequence>
<evidence type="ECO:0000313" key="2">
    <source>
        <dbReference type="EMBL" id="EAQ79395.1"/>
    </source>
</evidence>
<dbReference type="AlphaFoldDB" id="A3ZVP9"/>
<proteinExistence type="predicted"/>
<feature type="region of interest" description="Disordered" evidence="1">
    <location>
        <begin position="1"/>
        <end position="25"/>
    </location>
</feature>
<evidence type="ECO:0000256" key="1">
    <source>
        <dbReference type="SAM" id="MobiDB-lite"/>
    </source>
</evidence>
<dbReference type="EMBL" id="AANZ01000014">
    <property type="protein sequence ID" value="EAQ79395.1"/>
    <property type="molecule type" value="Genomic_DNA"/>
</dbReference>
<dbReference type="Proteomes" id="UP000004358">
    <property type="component" value="Unassembled WGS sequence"/>
</dbReference>
<comment type="caution">
    <text evidence="2">The sequence shown here is derived from an EMBL/GenBank/DDBJ whole genome shotgun (WGS) entry which is preliminary data.</text>
</comment>
<name>A3ZVP9_9BACT</name>
<accession>A3ZVP9</accession>
<organism evidence="2 3">
    <name type="scientific">Blastopirellula marina DSM 3645</name>
    <dbReference type="NCBI Taxonomy" id="314230"/>
    <lineage>
        <taxon>Bacteria</taxon>
        <taxon>Pseudomonadati</taxon>
        <taxon>Planctomycetota</taxon>
        <taxon>Planctomycetia</taxon>
        <taxon>Pirellulales</taxon>
        <taxon>Pirellulaceae</taxon>
        <taxon>Blastopirellula</taxon>
    </lineage>
</organism>
<gene>
    <name evidence="2" type="ORF">DSM3645_02928</name>
</gene>
<reference evidence="2 3" key="1">
    <citation type="submission" date="2006-02" db="EMBL/GenBank/DDBJ databases">
        <authorList>
            <person name="Amann R."/>
            <person name="Ferriera S."/>
            <person name="Johnson J."/>
            <person name="Kravitz S."/>
            <person name="Halpern A."/>
            <person name="Remington K."/>
            <person name="Beeson K."/>
            <person name="Tran B."/>
            <person name="Rogers Y.-H."/>
            <person name="Friedman R."/>
            <person name="Venter J.C."/>
        </authorList>
    </citation>
    <scope>NUCLEOTIDE SEQUENCE [LARGE SCALE GENOMIC DNA]</scope>
    <source>
        <strain evidence="2 3">DSM 3645</strain>
    </source>
</reference>